<reference evidence="2" key="1">
    <citation type="submission" date="2015-04" db="UniProtKB">
        <authorList>
            <consortium name="EnsemblPlants"/>
        </authorList>
    </citation>
    <scope>IDENTIFICATION</scope>
    <source>
        <strain evidence="2">SL10</strain>
    </source>
</reference>
<name>A0A0E0HSD9_ORYNI</name>
<reference evidence="2" key="2">
    <citation type="submission" date="2018-04" db="EMBL/GenBank/DDBJ databases">
        <title>OnivRS2 (Oryza nivara Reference Sequence Version 2).</title>
        <authorList>
            <person name="Zhang J."/>
            <person name="Kudrna D."/>
            <person name="Lee S."/>
            <person name="Talag J."/>
            <person name="Rajasekar S."/>
            <person name="Welchert J."/>
            <person name="Hsing Y.-I."/>
            <person name="Wing R.A."/>
        </authorList>
    </citation>
    <scope>NUCLEOTIDE SEQUENCE [LARGE SCALE GENOMIC DNA]</scope>
    <source>
        <strain evidence="2">SL10</strain>
    </source>
</reference>
<evidence type="ECO:0000256" key="1">
    <source>
        <dbReference type="SAM" id="MobiDB-lite"/>
    </source>
</evidence>
<dbReference type="HOGENOM" id="CLU_1386150_0_0_1"/>
<dbReference type="AlphaFoldDB" id="A0A0E0HSD9"/>
<evidence type="ECO:0000313" key="2">
    <source>
        <dbReference type="EnsemblPlants" id="ONIVA06G21820.1"/>
    </source>
</evidence>
<feature type="region of interest" description="Disordered" evidence="1">
    <location>
        <begin position="172"/>
        <end position="197"/>
    </location>
</feature>
<feature type="compositionally biased region" description="Basic residues" evidence="1">
    <location>
        <begin position="182"/>
        <end position="197"/>
    </location>
</feature>
<evidence type="ECO:0000313" key="3">
    <source>
        <dbReference type="Proteomes" id="UP000006591"/>
    </source>
</evidence>
<accession>A0A0E0HSD9</accession>
<keyword evidence="3" id="KW-1185">Reference proteome</keyword>
<feature type="compositionally biased region" description="Low complexity" evidence="1">
    <location>
        <begin position="172"/>
        <end position="181"/>
    </location>
</feature>
<dbReference type="Proteomes" id="UP000006591">
    <property type="component" value="Chromosome 6"/>
</dbReference>
<organism evidence="2">
    <name type="scientific">Oryza nivara</name>
    <name type="common">Indian wild rice</name>
    <name type="synonym">Oryza sativa f. spontanea</name>
    <dbReference type="NCBI Taxonomy" id="4536"/>
    <lineage>
        <taxon>Eukaryota</taxon>
        <taxon>Viridiplantae</taxon>
        <taxon>Streptophyta</taxon>
        <taxon>Embryophyta</taxon>
        <taxon>Tracheophyta</taxon>
        <taxon>Spermatophyta</taxon>
        <taxon>Magnoliopsida</taxon>
        <taxon>Liliopsida</taxon>
        <taxon>Poales</taxon>
        <taxon>Poaceae</taxon>
        <taxon>BOP clade</taxon>
        <taxon>Oryzoideae</taxon>
        <taxon>Oryzeae</taxon>
        <taxon>Oryzinae</taxon>
        <taxon>Oryza</taxon>
    </lineage>
</organism>
<sequence>MSSSVSSVRLENASGISPVMFILDIQSLANAGGTGAGANPLSASVRRSRAVRLAISAAGAPSRALLARSRNRRRAHRDSAAAGNAPVSWLLERSSRVRLARSHTAVGTVPVRFMSCRDSSVTTPAPPPPPVVALEQVTPSQLQWSAAAAEAGSHDARCRGFPHPFLMATSVSRSPAAAAHPAARRRTPATRAGRRGR</sequence>
<proteinExistence type="predicted"/>
<protein>
    <submittedName>
        <fullName evidence="2">Uncharacterized protein</fullName>
    </submittedName>
</protein>
<dbReference type="EnsemblPlants" id="ONIVA06G21820.1">
    <property type="protein sequence ID" value="ONIVA06G21820.1"/>
    <property type="gene ID" value="ONIVA06G21820"/>
</dbReference>
<dbReference type="Gramene" id="ONIVA06G21820.1">
    <property type="protein sequence ID" value="ONIVA06G21820.1"/>
    <property type="gene ID" value="ONIVA06G21820"/>
</dbReference>